<sequence>MLKNILNQEGVKKLNQKQLQSINGGVGFTVTCTFSDGTSWSGHTHDFFAAQDMVNHCSTSGGDSSYHAHLFDFIDDIHDH</sequence>
<dbReference type="AlphaFoldDB" id="A0A6P0UP23"/>
<reference evidence="1 2" key="1">
    <citation type="submission" date="2020-01" db="EMBL/GenBank/DDBJ databases">
        <title>Leptobacterium flavescens.</title>
        <authorList>
            <person name="Wang G."/>
        </authorList>
    </citation>
    <scope>NUCLEOTIDE SEQUENCE [LARGE SCALE GENOMIC DNA]</scope>
    <source>
        <strain evidence="1 2">KCTC 22160</strain>
    </source>
</reference>
<gene>
    <name evidence="1" type="ORF">GWK08_01460</name>
</gene>
<name>A0A6P0UP23_9FLAO</name>
<organism evidence="1 2">
    <name type="scientific">Leptobacterium flavescens</name>
    <dbReference type="NCBI Taxonomy" id="472055"/>
    <lineage>
        <taxon>Bacteria</taxon>
        <taxon>Pseudomonadati</taxon>
        <taxon>Bacteroidota</taxon>
        <taxon>Flavobacteriia</taxon>
        <taxon>Flavobacteriales</taxon>
        <taxon>Flavobacteriaceae</taxon>
        <taxon>Leptobacterium</taxon>
    </lineage>
</organism>
<evidence type="ECO:0000313" key="2">
    <source>
        <dbReference type="Proteomes" id="UP000468581"/>
    </source>
</evidence>
<evidence type="ECO:0000313" key="1">
    <source>
        <dbReference type="EMBL" id="NER12096.1"/>
    </source>
</evidence>
<comment type="caution">
    <text evidence="1">The sequence shown here is derived from an EMBL/GenBank/DDBJ whole genome shotgun (WGS) entry which is preliminary data.</text>
</comment>
<dbReference type="Proteomes" id="UP000468581">
    <property type="component" value="Unassembled WGS sequence"/>
</dbReference>
<proteinExistence type="predicted"/>
<dbReference type="EMBL" id="JAABOO010000001">
    <property type="protein sequence ID" value="NER12096.1"/>
    <property type="molecule type" value="Genomic_DNA"/>
</dbReference>
<dbReference type="RefSeq" id="WP_163605133.1">
    <property type="nucleotide sequence ID" value="NZ_JAABOO010000001.1"/>
</dbReference>
<keyword evidence="2" id="KW-1185">Reference proteome</keyword>
<evidence type="ECO:0008006" key="3">
    <source>
        <dbReference type="Google" id="ProtNLM"/>
    </source>
</evidence>
<accession>A0A6P0UP23</accession>
<protein>
    <recommendedName>
        <fullName evidence="3">Bacteriocin</fullName>
    </recommendedName>
</protein>